<evidence type="ECO:0000256" key="16">
    <source>
        <dbReference type="RuleBase" id="RU362081"/>
    </source>
</evidence>
<sequence>MSKIRCNHCHLEFDENIMIKDNDLNFCCKGCQGVYHLLKSDGLDSFYDKLGNKTIAPPIEVFNESITKFDSLNFYDNYVTKTKEGFNQIDLIIEGIHCAACVWLNEKILYDTKGIVEANINFTTNKARITWDDDILKLSQIILKIRSIGYNAYAYDSSVADIAASKAKQDYFVRIMVAVVCTMNIMMLSVAKYTGFFTGITPEVMQMIHLGEFILSTPVLFYSGWVFYKGAYYGLKNKMVTMDLAVSTGATLSYIYSLTILLGAKGDSYFDSVAMIITFVLVGKYLEVIGKKSAVDTLDKIKSTLPLEAVIINGNEKKVVALNSVNIGDIVEIKAGDKVPVDGKIISGNGSFDESTITGESIPVYKKVGDAVFSGTINLDSLIHFEVTKNFKNSTFSSIVSLLEDSLNSKPSIQIKANKISRGFSATILSLAFATFLVWYFFGLDLGFIYEGTNQFERSFIVAVSVIVIACPCALALATPMASLVGISELAKKGLLFKEAKFIETLAVASSVVFDKTGTLTKGELNVVKARILDDNIHKLNLLYSLIDSSTHPVSLSIKRYLEKNYNLELKKLENVKNIEAKGMSATYKNVENKEFEILGGNVELLREFGIYYKFDSSRTVYLFAINKRVIATFELEDELREGSKELINYLQNKNIEVIMLTGDNEQVASRIAKELNITKYFSHQTPVSKADFIKELKKQNKVVVMVGDGVNDSVALSSSDVAIAMGNSADISLAVSDVVLLNSTLKSLKDAFVISNKTYKHIKQNLGFSLLYNATTVPLAMAGFVIPLIAALSMSLSSLIVVLNSLRIKMK</sequence>
<proteinExistence type="inferred from homology"/>
<dbReference type="CDD" id="cd02079">
    <property type="entry name" value="P-type_ATPase_HM"/>
    <property type="match status" value="1"/>
</dbReference>
<evidence type="ECO:0000256" key="4">
    <source>
        <dbReference type="ARBA" id="ARBA00022553"/>
    </source>
</evidence>
<dbReference type="SUPFAM" id="SSF55008">
    <property type="entry name" value="HMA, heavy metal-associated domain"/>
    <property type="match status" value="1"/>
</dbReference>
<comment type="function">
    <text evidence="12">Probably involved in copper export.</text>
</comment>
<dbReference type="RefSeq" id="WP_108526875.1">
    <property type="nucleotide sequence ID" value="NZ_MUXF01000001.1"/>
</dbReference>
<dbReference type="Pfam" id="PF00403">
    <property type="entry name" value="HMA"/>
    <property type="match status" value="1"/>
</dbReference>
<dbReference type="SFLD" id="SFLDS00003">
    <property type="entry name" value="Haloacid_Dehalogenase"/>
    <property type="match status" value="1"/>
</dbReference>
<comment type="subcellular location">
    <subcellularLocation>
        <location evidence="2 16">Cell membrane</location>
    </subcellularLocation>
    <subcellularLocation>
        <location evidence="1">Endomembrane system</location>
        <topology evidence="1">Multi-pass membrane protein</topology>
    </subcellularLocation>
</comment>
<keyword evidence="7 16" id="KW-0547">Nucleotide-binding</keyword>
<dbReference type="InterPro" id="IPR027256">
    <property type="entry name" value="P-typ_ATPase_IB"/>
</dbReference>
<dbReference type="NCBIfam" id="TIGR01511">
    <property type="entry name" value="ATPase-IB1_Cu"/>
    <property type="match status" value="1"/>
</dbReference>
<evidence type="ECO:0000256" key="2">
    <source>
        <dbReference type="ARBA" id="ARBA00004236"/>
    </source>
</evidence>
<keyword evidence="19" id="KW-1185">Reference proteome</keyword>
<dbReference type="Proteomes" id="UP000251311">
    <property type="component" value="Unassembled WGS sequence"/>
</dbReference>
<dbReference type="NCBIfam" id="TIGR01525">
    <property type="entry name" value="ATPase-IB_hvy"/>
    <property type="match status" value="1"/>
</dbReference>
<evidence type="ECO:0000256" key="14">
    <source>
        <dbReference type="ARBA" id="ARBA00040690"/>
    </source>
</evidence>
<dbReference type="InterPro" id="IPR023298">
    <property type="entry name" value="ATPase_P-typ_TM_dom_sf"/>
</dbReference>
<dbReference type="PROSITE" id="PS00154">
    <property type="entry name" value="ATPASE_E1_E2"/>
    <property type="match status" value="1"/>
</dbReference>
<feature type="transmembrane region" description="Helical" evidence="16">
    <location>
        <begin position="268"/>
        <end position="286"/>
    </location>
</feature>
<evidence type="ECO:0000256" key="10">
    <source>
        <dbReference type="ARBA" id="ARBA00022989"/>
    </source>
</evidence>
<evidence type="ECO:0000256" key="15">
    <source>
        <dbReference type="ARBA" id="ARBA00047424"/>
    </source>
</evidence>
<dbReference type="Gene3D" id="3.40.1110.10">
    <property type="entry name" value="Calcium-transporting ATPase, cytoplasmic domain N"/>
    <property type="match status" value="1"/>
</dbReference>
<evidence type="ECO:0000256" key="8">
    <source>
        <dbReference type="ARBA" id="ARBA00022840"/>
    </source>
</evidence>
<name>A0ABX5JLF0_9BACT</name>
<evidence type="ECO:0000256" key="7">
    <source>
        <dbReference type="ARBA" id="ARBA00022741"/>
    </source>
</evidence>
<dbReference type="InterPro" id="IPR006121">
    <property type="entry name" value="HMA_dom"/>
</dbReference>
<dbReference type="Pfam" id="PF12156">
    <property type="entry name" value="ATPase-cat_bd"/>
    <property type="match status" value="1"/>
</dbReference>
<reference evidence="18 19" key="1">
    <citation type="submission" date="2017-02" db="EMBL/GenBank/DDBJ databases">
        <title>Arcobacter lacus sp. nov., a new species isolated from reclaimed water.</title>
        <authorList>
            <person name="Figueras M.J."/>
            <person name="Perez-Cataluna A."/>
            <person name="Salas-Masso N."/>
        </authorList>
    </citation>
    <scope>NUCLEOTIDE SEQUENCE [LARGE SCALE GENOMIC DNA]</scope>
    <source>
        <strain evidence="18 19">RW43-9</strain>
    </source>
</reference>
<comment type="catalytic activity">
    <reaction evidence="15">
        <text>Cu(2+)(in) + ATP + H2O = Cu(2+)(out) + ADP + phosphate + H(+)</text>
        <dbReference type="Rhea" id="RHEA:10376"/>
        <dbReference type="ChEBI" id="CHEBI:15377"/>
        <dbReference type="ChEBI" id="CHEBI:15378"/>
        <dbReference type="ChEBI" id="CHEBI:29036"/>
        <dbReference type="ChEBI" id="CHEBI:30616"/>
        <dbReference type="ChEBI" id="CHEBI:43474"/>
        <dbReference type="ChEBI" id="CHEBI:456216"/>
        <dbReference type="EC" id="7.2.2.9"/>
    </reaction>
</comment>
<keyword evidence="9" id="KW-1278">Translocase</keyword>
<keyword evidence="8 16" id="KW-0067">ATP-binding</keyword>
<dbReference type="Pfam" id="PF00702">
    <property type="entry name" value="Hydrolase"/>
    <property type="match status" value="1"/>
</dbReference>
<evidence type="ECO:0000256" key="3">
    <source>
        <dbReference type="ARBA" id="ARBA00006024"/>
    </source>
</evidence>
<organism evidence="18 19">
    <name type="scientific">Arcobacter lacus</name>
    <dbReference type="NCBI Taxonomy" id="1912876"/>
    <lineage>
        <taxon>Bacteria</taxon>
        <taxon>Pseudomonadati</taxon>
        <taxon>Campylobacterota</taxon>
        <taxon>Epsilonproteobacteria</taxon>
        <taxon>Campylobacterales</taxon>
        <taxon>Arcobacteraceae</taxon>
        <taxon>Arcobacter</taxon>
    </lineage>
</organism>
<feature type="transmembrane region" description="Helical" evidence="16">
    <location>
        <begin position="771"/>
        <end position="804"/>
    </location>
</feature>
<dbReference type="InterPro" id="IPR018303">
    <property type="entry name" value="ATPase_P-typ_P_site"/>
</dbReference>
<evidence type="ECO:0000259" key="17">
    <source>
        <dbReference type="PROSITE" id="PS50846"/>
    </source>
</evidence>
<dbReference type="InterPro" id="IPR036163">
    <property type="entry name" value="HMA_dom_sf"/>
</dbReference>
<dbReference type="InterPro" id="IPR044492">
    <property type="entry name" value="P_typ_ATPase_HD_dom"/>
</dbReference>
<feature type="transmembrane region" description="Helical" evidence="16">
    <location>
        <begin position="171"/>
        <end position="190"/>
    </location>
</feature>
<gene>
    <name evidence="18" type="ORF">B0175_00965</name>
</gene>
<dbReference type="PROSITE" id="PS50846">
    <property type="entry name" value="HMA_2"/>
    <property type="match status" value="1"/>
</dbReference>
<evidence type="ECO:0000256" key="1">
    <source>
        <dbReference type="ARBA" id="ARBA00004127"/>
    </source>
</evidence>
<dbReference type="SUPFAM" id="SSF56784">
    <property type="entry name" value="HAD-like"/>
    <property type="match status" value="1"/>
</dbReference>
<dbReference type="CDD" id="cd00371">
    <property type="entry name" value="HMA"/>
    <property type="match status" value="1"/>
</dbReference>
<dbReference type="PRINTS" id="PR00942">
    <property type="entry name" value="CUATPASEI"/>
</dbReference>
<feature type="domain" description="HMA" evidence="17">
    <location>
        <begin position="87"/>
        <end position="153"/>
    </location>
</feature>
<evidence type="ECO:0000256" key="13">
    <source>
        <dbReference type="ARBA" id="ARBA00038904"/>
    </source>
</evidence>
<dbReference type="Gene3D" id="3.30.70.100">
    <property type="match status" value="1"/>
</dbReference>
<dbReference type="Gene3D" id="2.70.150.10">
    <property type="entry name" value="Calcium-transporting ATPase, cytoplasmic transduction domain A"/>
    <property type="match status" value="1"/>
</dbReference>
<keyword evidence="10 16" id="KW-1133">Transmembrane helix</keyword>
<dbReference type="InterPro" id="IPR036412">
    <property type="entry name" value="HAD-like_sf"/>
</dbReference>
<dbReference type="InterPro" id="IPR023214">
    <property type="entry name" value="HAD_sf"/>
</dbReference>
<evidence type="ECO:0000313" key="18">
    <source>
        <dbReference type="EMBL" id="PUE67588.1"/>
    </source>
</evidence>
<dbReference type="Gene3D" id="3.40.50.1000">
    <property type="entry name" value="HAD superfamily/HAD-like"/>
    <property type="match status" value="1"/>
</dbReference>
<dbReference type="PRINTS" id="PR00943">
    <property type="entry name" value="CUATPASE"/>
</dbReference>
<accession>A0ABX5JLF0</accession>
<keyword evidence="11 16" id="KW-0472">Membrane</keyword>
<keyword evidence="5 16" id="KW-0812">Transmembrane</keyword>
<protein>
    <recommendedName>
        <fullName evidence="14">Copper-transporting ATPase</fullName>
        <ecNumber evidence="13">7.2.2.9</ecNumber>
    </recommendedName>
</protein>
<dbReference type="SFLD" id="SFLDG00002">
    <property type="entry name" value="C1.7:_P-type_atpase_like"/>
    <property type="match status" value="1"/>
</dbReference>
<keyword evidence="4" id="KW-0597">Phosphoprotein</keyword>
<dbReference type="InterPro" id="IPR059000">
    <property type="entry name" value="ATPase_P-type_domA"/>
</dbReference>
<dbReference type="PRINTS" id="PR00119">
    <property type="entry name" value="CATATPASE"/>
</dbReference>
<evidence type="ECO:0000256" key="5">
    <source>
        <dbReference type="ARBA" id="ARBA00022692"/>
    </source>
</evidence>
<evidence type="ECO:0000256" key="6">
    <source>
        <dbReference type="ARBA" id="ARBA00022723"/>
    </source>
</evidence>
<comment type="caution">
    <text evidence="18">The sequence shown here is derived from an EMBL/GenBank/DDBJ whole genome shotgun (WGS) entry which is preliminary data.</text>
</comment>
<dbReference type="PANTHER" id="PTHR43520:SF8">
    <property type="entry name" value="P-TYPE CU(+) TRANSPORTER"/>
    <property type="match status" value="1"/>
</dbReference>
<evidence type="ECO:0000256" key="9">
    <source>
        <dbReference type="ARBA" id="ARBA00022967"/>
    </source>
</evidence>
<dbReference type="InterPro" id="IPR021993">
    <property type="entry name" value="ATPase-cat-bd"/>
</dbReference>
<feature type="transmembrane region" description="Helical" evidence="16">
    <location>
        <begin position="423"/>
        <end position="442"/>
    </location>
</feature>
<dbReference type="EMBL" id="MUXF01000001">
    <property type="protein sequence ID" value="PUE67588.1"/>
    <property type="molecule type" value="Genomic_DNA"/>
</dbReference>
<keyword evidence="6 16" id="KW-0479">Metal-binding</keyword>
<dbReference type="InterPro" id="IPR023299">
    <property type="entry name" value="ATPase_P-typ_cyto_dom_N"/>
</dbReference>
<dbReference type="EC" id="7.2.2.9" evidence="13"/>
<keyword evidence="16" id="KW-1003">Cell membrane</keyword>
<comment type="similarity">
    <text evidence="3 16">Belongs to the cation transport ATPase (P-type) (TC 3.A.3) family. Type IB subfamily.</text>
</comment>
<evidence type="ECO:0000256" key="12">
    <source>
        <dbReference type="ARBA" id="ARBA00037143"/>
    </source>
</evidence>
<feature type="transmembrane region" description="Helical" evidence="16">
    <location>
        <begin position="462"/>
        <end position="487"/>
    </location>
</feature>
<evidence type="ECO:0000256" key="11">
    <source>
        <dbReference type="ARBA" id="ARBA00023136"/>
    </source>
</evidence>
<dbReference type="Pfam" id="PF00122">
    <property type="entry name" value="E1-E2_ATPase"/>
    <property type="match status" value="1"/>
</dbReference>
<dbReference type="SUPFAM" id="SSF81665">
    <property type="entry name" value="Calcium ATPase, transmembrane domain M"/>
    <property type="match status" value="1"/>
</dbReference>
<feature type="transmembrane region" description="Helical" evidence="16">
    <location>
        <begin position="210"/>
        <end position="228"/>
    </location>
</feature>
<dbReference type="SFLD" id="SFLDF00027">
    <property type="entry name" value="p-type_atpase"/>
    <property type="match status" value="1"/>
</dbReference>
<dbReference type="PANTHER" id="PTHR43520">
    <property type="entry name" value="ATP7, ISOFORM B"/>
    <property type="match status" value="1"/>
</dbReference>
<dbReference type="NCBIfam" id="TIGR01494">
    <property type="entry name" value="ATPase_P-type"/>
    <property type="match status" value="1"/>
</dbReference>
<dbReference type="InterPro" id="IPR008250">
    <property type="entry name" value="ATPase_P-typ_transduc_dom_A_sf"/>
</dbReference>
<feature type="transmembrane region" description="Helical" evidence="16">
    <location>
        <begin position="240"/>
        <end position="262"/>
    </location>
</feature>
<dbReference type="SUPFAM" id="SSF81653">
    <property type="entry name" value="Calcium ATPase, transduction domain A"/>
    <property type="match status" value="1"/>
</dbReference>
<evidence type="ECO:0000313" key="19">
    <source>
        <dbReference type="Proteomes" id="UP000251311"/>
    </source>
</evidence>
<dbReference type="InterPro" id="IPR001757">
    <property type="entry name" value="P_typ_ATPase"/>
</dbReference>